<keyword evidence="5 6" id="KW-0472">Membrane</keyword>
<dbReference type="AlphaFoldDB" id="A0A3B0Z080"/>
<evidence type="ECO:0000256" key="4">
    <source>
        <dbReference type="ARBA" id="ARBA00022989"/>
    </source>
</evidence>
<reference evidence="7" key="1">
    <citation type="submission" date="2018-06" db="EMBL/GenBank/DDBJ databases">
        <authorList>
            <person name="Zhirakovskaya E."/>
        </authorList>
    </citation>
    <scope>NUCLEOTIDE SEQUENCE</scope>
</reference>
<feature type="transmembrane region" description="Helical" evidence="6">
    <location>
        <begin position="113"/>
        <end position="137"/>
    </location>
</feature>
<keyword evidence="4 6" id="KW-1133">Transmembrane helix</keyword>
<comment type="subcellular location">
    <subcellularLocation>
        <location evidence="1">Cell membrane</location>
        <topology evidence="1">Multi-pass membrane protein</topology>
    </subcellularLocation>
</comment>
<accession>A0A3B0Z080</accession>
<dbReference type="PANTHER" id="PTHR30294">
    <property type="entry name" value="MEMBRANE COMPONENT OF ABC TRANSPORTER YHHJ-RELATED"/>
    <property type="match status" value="1"/>
</dbReference>
<evidence type="ECO:0000313" key="7">
    <source>
        <dbReference type="EMBL" id="VAW86695.1"/>
    </source>
</evidence>
<evidence type="ECO:0000256" key="1">
    <source>
        <dbReference type="ARBA" id="ARBA00004651"/>
    </source>
</evidence>
<dbReference type="GO" id="GO:0005886">
    <property type="term" value="C:plasma membrane"/>
    <property type="evidence" value="ECO:0007669"/>
    <property type="project" value="UniProtKB-SubCell"/>
</dbReference>
<feature type="transmembrane region" description="Helical" evidence="6">
    <location>
        <begin position="174"/>
        <end position="194"/>
    </location>
</feature>
<proteinExistence type="predicted"/>
<protein>
    <submittedName>
        <fullName evidence="7">Gliding motility-associated ABC transporter permease protein GldF</fullName>
    </submittedName>
</protein>
<evidence type="ECO:0000256" key="5">
    <source>
        <dbReference type="ARBA" id="ARBA00023136"/>
    </source>
</evidence>
<keyword evidence="2" id="KW-1003">Cell membrane</keyword>
<dbReference type="Pfam" id="PF12679">
    <property type="entry name" value="ABC2_membrane_2"/>
    <property type="match status" value="1"/>
</dbReference>
<feature type="transmembrane region" description="Helical" evidence="6">
    <location>
        <begin position="61"/>
        <end position="81"/>
    </location>
</feature>
<feature type="transmembrane region" description="Helical" evidence="6">
    <location>
        <begin position="12"/>
        <end position="36"/>
    </location>
</feature>
<sequence length="249" mass="27098">MMILTLAGRELRSLFISPLAWAILAVVQLVLGFMFLSQVDTFLQWQAQIAMLDNAPGITEVVVAPLLGNAAIVLLLVVPLLTMRLISEERRNQTLPLLFSAPISMSEIVLGKYLGILSFLLIMVLLIALMPLSLLLGGNLDTGMLAAGLLGLTLMLASFSAIGLYISSLTSHPTVAAITTFGALLLLWILNWASNSAPDGVLAYLSMLQHFQPLLRGVFNSADIAYFLLFIFCFLVLAIRRLDADRLQP</sequence>
<gene>
    <name evidence="7" type="ORF">MNBD_GAMMA18-360</name>
</gene>
<feature type="transmembrane region" description="Helical" evidence="6">
    <location>
        <begin position="143"/>
        <end position="167"/>
    </location>
</feature>
<evidence type="ECO:0000256" key="3">
    <source>
        <dbReference type="ARBA" id="ARBA00022692"/>
    </source>
</evidence>
<dbReference type="InterPro" id="IPR051449">
    <property type="entry name" value="ABC-2_transporter_component"/>
</dbReference>
<dbReference type="PANTHER" id="PTHR30294:SF29">
    <property type="entry name" value="MULTIDRUG ABC TRANSPORTER PERMEASE YBHS-RELATED"/>
    <property type="match status" value="1"/>
</dbReference>
<dbReference type="EMBL" id="UOFP01000152">
    <property type="protein sequence ID" value="VAW86695.1"/>
    <property type="molecule type" value="Genomic_DNA"/>
</dbReference>
<dbReference type="GO" id="GO:0140359">
    <property type="term" value="F:ABC-type transporter activity"/>
    <property type="evidence" value="ECO:0007669"/>
    <property type="project" value="InterPro"/>
</dbReference>
<keyword evidence="3 6" id="KW-0812">Transmembrane</keyword>
<evidence type="ECO:0000256" key="2">
    <source>
        <dbReference type="ARBA" id="ARBA00022475"/>
    </source>
</evidence>
<organism evidence="7">
    <name type="scientific">hydrothermal vent metagenome</name>
    <dbReference type="NCBI Taxonomy" id="652676"/>
    <lineage>
        <taxon>unclassified sequences</taxon>
        <taxon>metagenomes</taxon>
        <taxon>ecological metagenomes</taxon>
    </lineage>
</organism>
<name>A0A3B0Z080_9ZZZZ</name>
<feature type="transmembrane region" description="Helical" evidence="6">
    <location>
        <begin position="214"/>
        <end position="239"/>
    </location>
</feature>
<evidence type="ECO:0000256" key="6">
    <source>
        <dbReference type="SAM" id="Phobius"/>
    </source>
</evidence>